<organism evidence="2 3">
    <name type="scientific">Leptospira wolffii</name>
    <dbReference type="NCBI Taxonomy" id="409998"/>
    <lineage>
        <taxon>Bacteria</taxon>
        <taxon>Pseudomonadati</taxon>
        <taxon>Spirochaetota</taxon>
        <taxon>Spirochaetia</taxon>
        <taxon>Leptospirales</taxon>
        <taxon>Leptospiraceae</taxon>
        <taxon>Leptospira</taxon>
    </lineage>
</organism>
<protein>
    <recommendedName>
        <fullName evidence="4">Glycosyltransferase RgtA/B/C/D-like domain-containing protein</fullName>
    </recommendedName>
</protein>
<name>A0A2M9Z7X3_9LEPT</name>
<feature type="transmembrane region" description="Helical" evidence="1">
    <location>
        <begin position="107"/>
        <end position="126"/>
    </location>
</feature>
<comment type="caution">
    <text evidence="2">The sequence shown here is derived from an EMBL/GenBank/DDBJ whole genome shotgun (WGS) entry which is preliminary data.</text>
</comment>
<keyword evidence="1" id="KW-0472">Membrane</keyword>
<dbReference type="Proteomes" id="UP000231912">
    <property type="component" value="Unassembled WGS sequence"/>
</dbReference>
<proteinExistence type="predicted"/>
<gene>
    <name evidence="2" type="ORF">CH371_17045</name>
</gene>
<reference evidence="2 3" key="1">
    <citation type="submission" date="2017-07" db="EMBL/GenBank/DDBJ databases">
        <title>Leptospira spp. isolated from tropical soils.</title>
        <authorList>
            <person name="Thibeaux R."/>
            <person name="Iraola G."/>
            <person name="Ferres I."/>
            <person name="Bierque E."/>
            <person name="Girault D."/>
            <person name="Soupe-Gilbert M.-E."/>
            <person name="Picardeau M."/>
            <person name="Goarant C."/>
        </authorList>
    </citation>
    <scope>NUCLEOTIDE SEQUENCE [LARGE SCALE GENOMIC DNA]</scope>
    <source>
        <strain evidence="2 3">FH2-C-A2</strain>
    </source>
</reference>
<keyword evidence="1" id="KW-0812">Transmembrane</keyword>
<feature type="transmembrane region" description="Helical" evidence="1">
    <location>
        <begin position="279"/>
        <end position="299"/>
    </location>
</feature>
<evidence type="ECO:0000256" key="1">
    <source>
        <dbReference type="SAM" id="Phobius"/>
    </source>
</evidence>
<dbReference type="RefSeq" id="WP_100759959.1">
    <property type="nucleotide sequence ID" value="NZ_NPDT01000009.1"/>
</dbReference>
<sequence>MKKIGIAFFALFTVIGFYLRWHEIARQPLWFDELFSVIHSSEPSSIFALFEGIRRDVHPPGYQLILFYWIKLFGNSEFSVRSLSAISNTISIVWIGMIFYRKYSSDLLRTFALTATLSANFMLLVFSQEARSYALLASSGTVLLLLSVIRTRPEEKEIPGSALILLLISFVSYLHYIGLLWSLSIVGVSVFLAAFQKNWKELRFWILAGLTPIILILPWAVYNLGGREWKPMGHIPPATLSYFFFLPLYFYSWALIIVLPFFLGCIARGLKNRKENLEFLFSIGAMFLFLFGLIFLQEFVNVPLINFRNLIPLSSGILLSFFLINQSSDSRWIRFYYSVISIIVLFQIGSYVKTYKKVQRQDYRKGASIALQWKKELSGKDKKEPKLVTAYPDLFSYYLSPETAEICGEEKEYGSIENIPSGSVIIYLAPTLSPLEGWKLRKCLFADFVSERKDGSAFQIEITQFRKK</sequence>
<evidence type="ECO:0008006" key="4">
    <source>
        <dbReference type="Google" id="ProtNLM"/>
    </source>
</evidence>
<dbReference type="AlphaFoldDB" id="A0A2M9Z7X3"/>
<evidence type="ECO:0000313" key="2">
    <source>
        <dbReference type="EMBL" id="PJZ64484.1"/>
    </source>
</evidence>
<evidence type="ECO:0000313" key="3">
    <source>
        <dbReference type="Proteomes" id="UP000231912"/>
    </source>
</evidence>
<accession>A0A2M9Z7X3</accession>
<feature type="transmembrane region" description="Helical" evidence="1">
    <location>
        <begin position="179"/>
        <end position="195"/>
    </location>
</feature>
<dbReference type="EMBL" id="NPDT01000009">
    <property type="protein sequence ID" value="PJZ64484.1"/>
    <property type="molecule type" value="Genomic_DNA"/>
</dbReference>
<feature type="transmembrane region" description="Helical" evidence="1">
    <location>
        <begin position="335"/>
        <end position="352"/>
    </location>
</feature>
<feature type="transmembrane region" description="Helical" evidence="1">
    <location>
        <begin position="242"/>
        <end position="267"/>
    </location>
</feature>
<feature type="transmembrane region" description="Helical" evidence="1">
    <location>
        <begin position="78"/>
        <end position="100"/>
    </location>
</feature>
<keyword evidence="1" id="KW-1133">Transmembrane helix</keyword>
<feature type="transmembrane region" description="Helical" evidence="1">
    <location>
        <begin position="202"/>
        <end position="222"/>
    </location>
</feature>